<dbReference type="Gene3D" id="3.40.50.300">
    <property type="entry name" value="P-loop containing nucleotide triphosphate hydrolases"/>
    <property type="match status" value="1"/>
</dbReference>
<gene>
    <name evidence="5" type="ORF">DFP99_0188</name>
</gene>
<dbReference type="SMART" id="SM00382">
    <property type="entry name" value="AAA"/>
    <property type="match status" value="1"/>
</dbReference>
<organism evidence="5 6">
    <name type="scientific">Weissella soli</name>
    <dbReference type="NCBI Taxonomy" id="155866"/>
    <lineage>
        <taxon>Bacteria</taxon>
        <taxon>Bacillati</taxon>
        <taxon>Bacillota</taxon>
        <taxon>Bacilli</taxon>
        <taxon>Lactobacillales</taxon>
        <taxon>Lactobacillaceae</taxon>
        <taxon>Weissella</taxon>
    </lineage>
</organism>
<dbReference type="RefSeq" id="WP_070229842.1">
    <property type="nucleotide sequence ID" value="NZ_BJYO01000002.1"/>
</dbReference>
<dbReference type="KEGG" id="wso:WSWS_00559"/>
<dbReference type="InterPro" id="IPR027417">
    <property type="entry name" value="P-loop_NTPase"/>
</dbReference>
<evidence type="ECO:0000256" key="3">
    <source>
        <dbReference type="ARBA" id="ARBA00022741"/>
    </source>
</evidence>
<dbReference type="InterPro" id="IPR017871">
    <property type="entry name" value="ABC_transporter-like_CS"/>
</dbReference>
<evidence type="ECO:0000256" key="1">
    <source>
        <dbReference type="ARBA" id="ARBA00004202"/>
    </source>
</evidence>
<dbReference type="PANTHER" id="PTHR42781:SF4">
    <property type="entry name" value="SPERMIDINE_PUTRESCINE IMPORT ATP-BINDING PROTEIN POTA"/>
    <property type="match status" value="1"/>
</dbReference>
<dbReference type="InterPro" id="IPR015856">
    <property type="entry name" value="ABC_transpr_CbiO/EcfA_su"/>
</dbReference>
<comment type="subcellular location">
    <subcellularLocation>
        <location evidence="1">Cell membrane</location>
        <topology evidence="1">Peripheral membrane protein</topology>
    </subcellularLocation>
</comment>
<dbReference type="SUPFAM" id="SSF52540">
    <property type="entry name" value="P-loop containing nucleoside triphosphate hydrolases"/>
    <property type="match status" value="1"/>
</dbReference>
<name>A0A288QM12_9LACO</name>
<dbReference type="GO" id="GO:0005886">
    <property type="term" value="C:plasma membrane"/>
    <property type="evidence" value="ECO:0007669"/>
    <property type="project" value="UniProtKB-SubCell"/>
</dbReference>
<dbReference type="Proteomes" id="UP000254912">
    <property type="component" value="Unassembled WGS sequence"/>
</dbReference>
<dbReference type="PROSITE" id="PS50893">
    <property type="entry name" value="ABC_TRANSPORTER_2"/>
    <property type="match status" value="1"/>
</dbReference>
<dbReference type="Pfam" id="PF00005">
    <property type="entry name" value="ABC_tran"/>
    <property type="match status" value="1"/>
</dbReference>
<keyword evidence="3" id="KW-0547">Nucleotide-binding</keyword>
<dbReference type="GO" id="GO:0016887">
    <property type="term" value="F:ATP hydrolysis activity"/>
    <property type="evidence" value="ECO:0007669"/>
    <property type="project" value="InterPro"/>
</dbReference>
<dbReference type="InterPro" id="IPR050093">
    <property type="entry name" value="ABC_SmlMolc_Importer"/>
</dbReference>
<dbReference type="PROSITE" id="PS00211">
    <property type="entry name" value="ABC_TRANSPORTER_1"/>
    <property type="match status" value="1"/>
</dbReference>
<accession>A0A288QM12</accession>
<dbReference type="PANTHER" id="PTHR42781">
    <property type="entry name" value="SPERMIDINE/PUTRESCINE IMPORT ATP-BINDING PROTEIN POTA"/>
    <property type="match status" value="1"/>
</dbReference>
<comment type="caution">
    <text evidence="5">The sequence shown here is derived from an EMBL/GenBank/DDBJ whole genome shotgun (WGS) entry which is preliminary data.</text>
</comment>
<dbReference type="CDD" id="cd03225">
    <property type="entry name" value="ABC_cobalt_CbiO_domain1"/>
    <property type="match status" value="1"/>
</dbReference>
<evidence type="ECO:0000313" key="5">
    <source>
        <dbReference type="EMBL" id="RDL11770.1"/>
    </source>
</evidence>
<dbReference type="InterPro" id="IPR003439">
    <property type="entry name" value="ABC_transporter-like_ATP-bd"/>
</dbReference>
<dbReference type="GeneID" id="94545764"/>
<keyword evidence="4 5" id="KW-0067">ATP-binding</keyword>
<dbReference type="GO" id="GO:0005524">
    <property type="term" value="F:ATP binding"/>
    <property type="evidence" value="ECO:0007669"/>
    <property type="project" value="UniProtKB-KW"/>
</dbReference>
<evidence type="ECO:0000313" key="6">
    <source>
        <dbReference type="Proteomes" id="UP000254912"/>
    </source>
</evidence>
<dbReference type="AlphaFoldDB" id="A0A288QM12"/>
<reference evidence="5 6" key="1">
    <citation type="submission" date="2018-07" db="EMBL/GenBank/DDBJ databases">
        <title>Genomic Encyclopedia of Type Strains, Phase III (KMG-III): the genomes of soil and plant-associated and newly described type strains.</title>
        <authorList>
            <person name="Whitman W."/>
        </authorList>
    </citation>
    <scope>NUCLEOTIDE SEQUENCE [LARGE SCALE GENOMIC DNA]</scope>
    <source>
        <strain evidence="5 6">CECT 7031</strain>
    </source>
</reference>
<protein>
    <submittedName>
        <fullName evidence="5">Putative ABC transport system ATP-binding protein</fullName>
    </submittedName>
</protein>
<proteinExistence type="predicted"/>
<evidence type="ECO:0000256" key="4">
    <source>
        <dbReference type="ARBA" id="ARBA00022840"/>
    </source>
</evidence>
<sequence>MNELLKVEQLGMTRDGQELFSNLSFTLKEDDWLTVVGPSGGGKSTLLKALAHLEQPTTGTVELNNGNSDLTIAEYRQTVSYAVQSAQLFGNTVRDNLNLPFEVRGLEPNEKRQQTGLVQMGLDPLYLDKEIEELSGGQRQRVGVLRNLLFPPTVLLLDEITTGLDQESKQVLWQVIRDLQKEHHFAVVSVTHDQGEITGAAWQLTIGEGKVGFSHE</sequence>
<dbReference type="InterPro" id="IPR003593">
    <property type="entry name" value="AAA+_ATPase"/>
</dbReference>
<keyword evidence="6" id="KW-1185">Reference proteome</keyword>
<evidence type="ECO:0000256" key="2">
    <source>
        <dbReference type="ARBA" id="ARBA00022448"/>
    </source>
</evidence>
<dbReference type="GO" id="GO:0022857">
    <property type="term" value="F:transmembrane transporter activity"/>
    <property type="evidence" value="ECO:0007669"/>
    <property type="project" value="UniProtKB-ARBA"/>
</dbReference>
<dbReference type="EMBL" id="QRAS01000001">
    <property type="protein sequence ID" value="RDL11770.1"/>
    <property type="molecule type" value="Genomic_DNA"/>
</dbReference>
<keyword evidence="2" id="KW-0813">Transport</keyword>